<reference evidence="1 2" key="1">
    <citation type="journal article" date="2018" name="Mol. Biol. Evol.">
        <title>Broad Genomic Sampling Reveals a Smut Pathogenic Ancestry of the Fungal Clade Ustilaginomycotina.</title>
        <authorList>
            <person name="Kijpornyongpan T."/>
            <person name="Mondo S.J."/>
            <person name="Barry K."/>
            <person name="Sandor L."/>
            <person name="Lee J."/>
            <person name="Lipzen A."/>
            <person name="Pangilinan J."/>
            <person name="LaButti K."/>
            <person name="Hainaut M."/>
            <person name="Henrissat B."/>
            <person name="Grigoriev I.V."/>
            <person name="Spatafora J.W."/>
            <person name="Aime M.C."/>
        </authorList>
    </citation>
    <scope>NUCLEOTIDE SEQUENCE [LARGE SCALE GENOMIC DNA]</scope>
    <source>
        <strain evidence="1 2">SA 807</strain>
    </source>
</reference>
<organism evidence="1 2">
    <name type="scientific">Violaceomyces palustris</name>
    <dbReference type="NCBI Taxonomy" id="1673888"/>
    <lineage>
        <taxon>Eukaryota</taxon>
        <taxon>Fungi</taxon>
        <taxon>Dikarya</taxon>
        <taxon>Basidiomycota</taxon>
        <taxon>Ustilaginomycotina</taxon>
        <taxon>Ustilaginomycetes</taxon>
        <taxon>Violaceomycetales</taxon>
        <taxon>Violaceomycetaceae</taxon>
        <taxon>Violaceomyces</taxon>
    </lineage>
</organism>
<proteinExistence type="predicted"/>
<accession>A0ACD0NZV0</accession>
<evidence type="ECO:0000313" key="2">
    <source>
        <dbReference type="Proteomes" id="UP000245626"/>
    </source>
</evidence>
<dbReference type="EMBL" id="KZ819849">
    <property type="protein sequence ID" value="PWN51365.1"/>
    <property type="molecule type" value="Genomic_DNA"/>
</dbReference>
<protein>
    <submittedName>
        <fullName evidence="1">NAD(P)-binding protein</fullName>
    </submittedName>
</protein>
<sequence length="275" mass="29099">MSASIPSANPVVLLTGASRGLGLSVANLLLSNPSSSVNVISVSRSKSSQLSQLEEDYPDRFVAFQGDVSSESDNAKAVQLAIQKWSRLDALILNAGIANLSKIQDLTAESFAHQLSVNTVSLITTVRAALPYLKKAEPQGRVVFVSSGAAVGATAGWCAYNATKAAMNSICRTLANEEPELACFAVRPGVVDTDMQTQIRSQGTSVMSPSEFERFIKLHEEGKLLKPELPGSVIANLAIRGSRKDPVGSDGKGIGEVGGFVNWDAAELKGFRDSF</sequence>
<gene>
    <name evidence="1" type="ORF">IE53DRAFT_405703</name>
</gene>
<dbReference type="Proteomes" id="UP000245626">
    <property type="component" value="Unassembled WGS sequence"/>
</dbReference>
<keyword evidence="2" id="KW-1185">Reference proteome</keyword>
<name>A0ACD0NZV0_9BASI</name>
<evidence type="ECO:0000313" key="1">
    <source>
        <dbReference type="EMBL" id="PWN51365.1"/>
    </source>
</evidence>